<dbReference type="Proteomes" id="UP000054396">
    <property type="component" value="Unassembled WGS sequence"/>
</dbReference>
<keyword evidence="1" id="KW-0732">Signal</keyword>
<accession>A0A0W7WID3</accession>
<feature type="domain" description="ABC-type transport auxiliary lipoprotein component" evidence="2">
    <location>
        <begin position="31"/>
        <end position="198"/>
    </location>
</feature>
<dbReference type="Gene3D" id="3.40.50.10610">
    <property type="entry name" value="ABC-type transport auxiliary lipoprotein component"/>
    <property type="match status" value="1"/>
</dbReference>
<organism evidence="3 4">
    <name type="scientific">Pseudoponticoccus marisrubri</name>
    <dbReference type="NCBI Taxonomy" id="1685382"/>
    <lineage>
        <taxon>Bacteria</taxon>
        <taxon>Pseudomonadati</taxon>
        <taxon>Pseudomonadota</taxon>
        <taxon>Alphaproteobacteria</taxon>
        <taxon>Rhodobacterales</taxon>
        <taxon>Roseobacteraceae</taxon>
        <taxon>Pseudoponticoccus</taxon>
    </lineage>
</organism>
<dbReference type="SUPFAM" id="SSF159594">
    <property type="entry name" value="XCC0632-like"/>
    <property type="match status" value="1"/>
</dbReference>
<dbReference type="EMBL" id="LPXO01000007">
    <property type="protein sequence ID" value="KUF10387.1"/>
    <property type="molecule type" value="Genomic_DNA"/>
</dbReference>
<dbReference type="OrthoDB" id="7858211at2"/>
<feature type="signal peptide" evidence="1">
    <location>
        <begin position="1"/>
        <end position="19"/>
    </location>
</feature>
<evidence type="ECO:0000313" key="4">
    <source>
        <dbReference type="Proteomes" id="UP000054396"/>
    </source>
</evidence>
<evidence type="ECO:0000259" key="2">
    <source>
        <dbReference type="Pfam" id="PF03886"/>
    </source>
</evidence>
<keyword evidence="4" id="KW-1185">Reference proteome</keyword>
<dbReference type="STRING" id="1685382.AVJ23_13395"/>
<proteinExistence type="predicted"/>
<reference evidence="3 4" key="1">
    <citation type="submission" date="2015-12" db="EMBL/GenBank/DDBJ databases">
        <authorList>
            <person name="Shamseldin A."/>
            <person name="Moawad H."/>
            <person name="Abd El-Rahim W.M."/>
            <person name="Sadowsky M.J."/>
        </authorList>
    </citation>
    <scope>NUCLEOTIDE SEQUENCE [LARGE SCALE GENOMIC DNA]</scope>
    <source>
        <strain evidence="3 4">SJ5A-1</strain>
    </source>
</reference>
<dbReference type="RefSeq" id="WP_058862705.1">
    <property type="nucleotide sequence ID" value="NZ_LPXO01000007.1"/>
</dbReference>
<evidence type="ECO:0000313" key="3">
    <source>
        <dbReference type="EMBL" id="KUF10387.1"/>
    </source>
</evidence>
<gene>
    <name evidence="3" type="ORF">AVJ23_13395</name>
</gene>
<name>A0A0W7WID3_9RHOB</name>
<dbReference type="PROSITE" id="PS51257">
    <property type="entry name" value="PROKAR_LIPOPROTEIN"/>
    <property type="match status" value="1"/>
</dbReference>
<sequence>MTFRFFAAGLALLVLTACGAEPQYLPEAAPSKLRVRAAVDTLLVQTVSLPTYAADDKISYQDAEGVVRSRNFGLWADEPERATTLAMTRHLNAMTSAKVASEPWPLPEPPTGVLDIRFETMIATNSNTFRIKGQYYMGSEIPDPITYDDPDKEPKELPAPLADKVGLFDIAIPLPEATPAAITRAQAAALTALAERIARDLSR</sequence>
<evidence type="ECO:0000256" key="1">
    <source>
        <dbReference type="SAM" id="SignalP"/>
    </source>
</evidence>
<comment type="caution">
    <text evidence="3">The sequence shown here is derived from an EMBL/GenBank/DDBJ whole genome shotgun (WGS) entry which is preliminary data.</text>
</comment>
<dbReference type="InterPro" id="IPR005586">
    <property type="entry name" value="ABC_trans_aux"/>
</dbReference>
<feature type="chain" id="PRO_5006936344" description="ABC-type transport auxiliary lipoprotein component domain-containing protein" evidence="1">
    <location>
        <begin position="20"/>
        <end position="203"/>
    </location>
</feature>
<protein>
    <recommendedName>
        <fullName evidence="2">ABC-type transport auxiliary lipoprotein component domain-containing protein</fullName>
    </recommendedName>
</protein>
<dbReference type="Pfam" id="PF03886">
    <property type="entry name" value="ABC_trans_aux"/>
    <property type="match status" value="1"/>
</dbReference>
<dbReference type="AlphaFoldDB" id="A0A0W7WID3"/>